<dbReference type="EMBL" id="BQNB010013211">
    <property type="protein sequence ID" value="GJT13203.1"/>
    <property type="molecule type" value="Genomic_DNA"/>
</dbReference>
<sequence length="174" mass="19920">MRMLMRMEMTPMMGKTVIPSVEARNGVLVSYGYHNLQSANTTPEDGTGKRVMELSKCNSVGFSLMDCTLMRTEKIAEACVREWNGVEWVWSCRWVRNPIGREGELIELTALTNFFVLNVLQEDSQRWVLDATDGRFTAKLLRGLINEKILPSTDGTQETKWNKAIPRKVCIMIW</sequence>
<reference evidence="1" key="1">
    <citation type="journal article" date="2022" name="Int. J. Mol. Sci.">
        <title>Draft Genome of Tanacetum Coccineum: Genomic Comparison of Closely Related Tanacetum-Family Plants.</title>
        <authorList>
            <person name="Yamashiro T."/>
            <person name="Shiraishi A."/>
            <person name="Nakayama K."/>
            <person name="Satake H."/>
        </authorList>
    </citation>
    <scope>NUCLEOTIDE SEQUENCE</scope>
</reference>
<keyword evidence="2" id="KW-1185">Reference proteome</keyword>
<organism evidence="1 2">
    <name type="scientific">Tanacetum coccineum</name>
    <dbReference type="NCBI Taxonomy" id="301880"/>
    <lineage>
        <taxon>Eukaryota</taxon>
        <taxon>Viridiplantae</taxon>
        <taxon>Streptophyta</taxon>
        <taxon>Embryophyta</taxon>
        <taxon>Tracheophyta</taxon>
        <taxon>Spermatophyta</taxon>
        <taxon>Magnoliopsida</taxon>
        <taxon>eudicotyledons</taxon>
        <taxon>Gunneridae</taxon>
        <taxon>Pentapetalae</taxon>
        <taxon>asterids</taxon>
        <taxon>campanulids</taxon>
        <taxon>Asterales</taxon>
        <taxon>Asteraceae</taxon>
        <taxon>Asteroideae</taxon>
        <taxon>Anthemideae</taxon>
        <taxon>Anthemidinae</taxon>
        <taxon>Tanacetum</taxon>
    </lineage>
</organism>
<comment type="caution">
    <text evidence="1">The sequence shown here is derived from an EMBL/GenBank/DDBJ whole genome shotgun (WGS) entry which is preliminary data.</text>
</comment>
<accession>A0ABQ5BI66</accession>
<name>A0ABQ5BI66_9ASTR</name>
<protein>
    <submittedName>
        <fullName evidence="1">Uncharacterized protein</fullName>
    </submittedName>
</protein>
<dbReference type="Proteomes" id="UP001151760">
    <property type="component" value="Unassembled WGS sequence"/>
</dbReference>
<gene>
    <name evidence="1" type="ORF">Tco_0860245</name>
</gene>
<evidence type="ECO:0000313" key="1">
    <source>
        <dbReference type="EMBL" id="GJT13203.1"/>
    </source>
</evidence>
<reference evidence="1" key="2">
    <citation type="submission" date="2022-01" db="EMBL/GenBank/DDBJ databases">
        <authorList>
            <person name="Yamashiro T."/>
            <person name="Shiraishi A."/>
            <person name="Satake H."/>
            <person name="Nakayama K."/>
        </authorList>
    </citation>
    <scope>NUCLEOTIDE SEQUENCE</scope>
</reference>
<evidence type="ECO:0000313" key="2">
    <source>
        <dbReference type="Proteomes" id="UP001151760"/>
    </source>
</evidence>
<proteinExistence type="predicted"/>